<comment type="subcellular location">
    <subcellularLocation>
        <location evidence="1">Membrane</location>
        <topology evidence="1">Single-pass type I membrane protein</topology>
    </subcellularLocation>
</comment>
<dbReference type="Pfam" id="PF01105">
    <property type="entry name" value="EMP24_GP25L"/>
    <property type="match status" value="1"/>
</dbReference>
<dbReference type="Proteomes" id="UP000298663">
    <property type="component" value="Unassembled WGS sequence"/>
</dbReference>
<evidence type="ECO:0000256" key="5">
    <source>
        <dbReference type="ARBA" id="ARBA00022989"/>
    </source>
</evidence>
<sequence>MWQLLLSSLLLLLSSLPLQQALTINSHVGINDGGRIGSIINFDISSKSEMYCFYESIKNKAHLRVRVTAVNGPTNEMHLRITSPNEVFSEWFQGTGYVNYEGETQEEGDHELCITSRVNFGELRVNMELFAYVEEEVKQAVQDHVAGNALRDDMKKRVDQLFNNTFTSYYAMRYANLMIRRDEAAQDHNLYVIDLMSSLQTGIFLITSVVQVYMVRKMFKVNKSRINF</sequence>
<dbReference type="AlphaFoldDB" id="A0A4U5M2H8"/>
<protein>
    <recommendedName>
        <fullName evidence="8">GOLD domain-containing protein</fullName>
    </recommendedName>
</protein>
<feature type="signal peptide" evidence="7">
    <location>
        <begin position="1"/>
        <end position="21"/>
    </location>
</feature>
<evidence type="ECO:0000256" key="2">
    <source>
        <dbReference type="ARBA" id="ARBA00007104"/>
    </source>
</evidence>
<evidence type="ECO:0000256" key="4">
    <source>
        <dbReference type="ARBA" id="ARBA00022729"/>
    </source>
</evidence>
<accession>A0A4U5M2H8</accession>
<evidence type="ECO:0000256" key="1">
    <source>
        <dbReference type="ARBA" id="ARBA00004479"/>
    </source>
</evidence>
<keyword evidence="4 7" id="KW-0732">Signal</keyword>
<dbReference type="PANTHER" id="PTHR22811">
    <property type="entry name" value="TRANSMEMBRANE EMP24 DOMAIN-CONTAINING PROTEIN"/>
    <property type="match status" value="1"/>
</dbReference>
<evidence type="ECO:0000259" key="8">
    <source>
        <dbReference type="SMART" id="SM01190"/>
    </source>
</evidence>
<feature type="chain" id="PRO_5020323118" description="GOLD domain-containing protein" evidence="7">
    <location>
        <begin position="22"/>
        <end position="228"/>
    </location>
</feature>
<dbReference type="SMART" id="SM01190">
    <property type="entry name" value="EMP24_GP25L"/>
    <property type="match status" value="1"/>
</dbReference>
<keyword evidence="10" id="KW-1185">Reference proteome</keyword>
<dbReference type="InterPro" id="IPR015720">
    <property type="entry name" value="Emp24-like"/>
</dbReference>
<dbReference type="GO" id="GO:0016020">
    <property type="term" value="C:membrane"/>
    <property type="evidence" value="ECO:0007669"/>
    <property type="project" value="UniProtKB-SubCell"/>
</dbReference>
<evidence type="ECO:0000256" key="6">
    <source>
        <dbReference type="ARBA" id="ARBA00023136"/>
    </source>
</evidence>
<dbReference type="InterPro" id="IPR009038">
    <property type="entry name" value="GOLD_dom"/>
</dbReference>
<evidence type="ECO:0000313" key="9">
    <source>
        <dbReference type="EMBL" id="TKR62872.1"/>
    </source>
</evidence>
<evidence type="ECO:0000313" key="10">
    <source>
        <dbReference type="Proteomes" id="UP000298663"/>
    </source>
</evidence>
<comment type="similarity">
    <text evidence="2">Belongs to the EMP24/GP25L family.</text>
</comment>
<reference evidence="9 10" key="1">
    <citation type="journal article" date="2015" name="Genome Biol.">
        <title>Comparative genomics of Steinernema reveals deeply conserved gene regulatory networks.</title>
        <authorList>
            <person name="Dillman A.R."/>
            <person name="Macchietto M."/>
            <person name="Porter C.F."/>
            <person name="Rogers A."/>
            <person name="Williams B."/>
            <person name="Antoshechkin I."/>
            <person name="Lee M.M."/>
            <person name="Goodwin Z."/>
            <person name="Lu X."/>
            <person name="Lewis E.E."/>
            <person name="Goodrich-Blair H."/>
            <person name="Stock S.P."/>
            <person name="Adams B.J."/>
            <person name="Sternberg P.W."/>
            <person name="Mortazavi A."/>
        </authorList>
    </citation>
    <scope>NUCLEOTIDE SEQUENCE [LARGE SCALE GENOMIC DNA]</scope>
    <source>
        <strain evidence="9 10">ALL</strain>
    </source>
</reference>
<organism evidence="9 10">
    <name type="scientific">Steinernema carpocapsae</name>
    <name type="common">Entomopathogenic nematode</name>
    <dbReference type="NCBI Taxonomy" id="34508"/>
    <lineage>
        <taxon>Eukaryota</taxon>
        <taxon>Metazoa</taxon>
        <taxon>Ecdysozoa</taxon>
        <taxon>Nematoda</taxon>
        <taxon>Chromadorea</taxon>
        <taxon>Rhabditida</taxon>
        <taxon>Tylenchina</taxon>
        <taxon>Panagrolaimomorpha</taxon>
        <taxon>Strongyloidoidea</taxon>
        <taxon>Steinernematidae</taxon>
        <taxon>Steinernema</taxon>
    </lineage>
</organism>
<keyword evidence="6" id="KW-0472">Membrane</keyword>
<name>A0A4U5M2H8_STECR</name>
<dbReference type="OrthoDB" id="10037706at2759"/>
<proteinExistence type="inferred from homology"/>
<dbReference type="EMBL" id="AZBU02000010">
    <property type="protein sequence ID" value="TKR62872.1"/>
    <property type="molecule type" value="Genomic_DNA"/>
</dbReference>
<reference evidence="9 10" key="2">
    <citation type="journal article" date="2019" name="G3 (Bethesda)">
        <title>Hybrid Assembly of the Genome of the Entomopathogenic Nematode Steinernema carpocapsae Identifies the X-Chromosome.</title>
        <authorList>
            <person name="Serra L."/>
            <person name="Macchietto M."/>
            <person name="Macias-Munoz A."/>
            <person name="McGill C.J."/>
            <person name="Rodriguez I.M."/>
            <person name="Rodriguez B."/>
            <person name="Murad R."/>
            <person name="Mortazavi A."/>
        </authorList>
    </citation>
    <scope>NUCLEOTIDE SEQUENCE [LARGE SCALE GENOMIC DNA]</scope>
    <source>
        <strain evidence="9 10">ALL</strain>
    </source>
</reference>
<feature type="domain" description="GOLD" evidence="8">
    <location>
        <begin position="39"/>
        <end position="220"/>
    </location>
</feature>
<comment type="caution">
    <text evidence="9">The sequence shown here is derived from an EMBL/GenBank/DDBJ whole genome shotgun (WGS) entry which is preliminary data.</text>
</comment>
<evidence type="ECO:0000256" key="3">
    <source>
        <dbReference type="ARBA" id="ARBA00022692"/>
    </source>
</evidence>
<evidence type="ECO:0000256" key="7">
    <source>
        <dbReference type="SAM" id="SignalP"/>
    </source>
</evidence>
<keyword evidence="5" id="KW-1133">Transmembrane helix</keyword>
<keyword evidence="3" id="KW-0812">Transmembrane</keyword>
<gene>
    <name evidence="9" type="ORF">L596_026776</name>
</gene>